<sequence>MGLPSELEQNVFKLAALDRPLSIPTLIRVAWRVKQWLEPLLYRTLVIDDSPIDGIPCCDMDTFRRITETKSPDFLADAVRNVMVGSSHDDHLHAILSACPGIQNLHFGNAYTVRAALDVLPLRHLYCAPGTVFDLSAHDAGSHRNFAHLTHLQLFSSVPGDDERFVSTLAQIPNLSHLAILLSIGRGALYIYRQILDACTHLRVLVVLTTSMWLAEEHPRLSDVRFVVEMWPRSYKTDWKLGILTGDDFWARAEAIVAERISGGAEVAAGNNLFG</sequence>
<protein>
    <recommendedName>
        <fullName evidence="3">F-box domain-containing protein</fullName>
    </recommendedName>
</protein>
<proteinExistence type="predicted"/>
<dbReference type="InterPro" id="IPR032675">
    <property type="entry name" value="LRR_dom_sf"/>
</dbReference>
<evidence type="ECO:0000313" key="2">
    <source>
        <dbReference type="Proteomes" id="UP001219525"/>
    </source>
</evidence>
<reference evidence="1" key="1">
    <citation type="submission" date="2023-03" db="EMBL/GenBank/DDBJ databases">
        <title>Massive genome expansion in bonnet fungi (Mycena s.s.) driven by repeated elements and novel gene families across ecological guilds.</title>
        <authorList>
            <consortium name="Lawrence Berkeley National Laboratory"/>
            <person name="Harder C.B."/>
            <person name="Miyauchi S."/>
            <person name="Viragh M."/>
            <person name="Kuo A."/>
            <person name="Thoen E."/>
            <person name="Andreopoulos B."/>
            <person name="Lu D."/>
            <person name="Skrede I."/>
            <person name="Drula E."/>
            <person name="Henrissat B."/>
            <person name="Morin E."/>
            <person name="Kohler A."/>
            <person name="Barry K."/>
            <person name="LaButti K."/>
            <person name="Morin E."/>
            <person name="Salamov A."/>
            <person name="Lipzen A."/>
            <person name="Mereny Z."/>
            <person name="Hegedus B."/>
            <person name="Baldrian P."/>
            <person name="Stursova M."/>
            <person name="Weitz H."/>
            <person name="Taylor A."/>
            <person name="Grigoriev I.V."/>
            <person name="Nagy L.G."/>
            <person name="Martin F."/>
            <person name="Kauserud H."/>
        </authorList>
    </citation>
    <scope>NUCLEOTIDE SEQUENCE</scope>
    <source>
        <strain evidence="1">9144</strain>
    </source>
</reference>
<evidence type="ECO:0008006" key="3">
    <source>
        <dbReference type="Google" id="ProtNLM"/>
    </source>
</evidence>
<accession>A0AAD6V6V3</accession>
<name>A0AAD6V6V3_9AGAR</name>
<keyword evidence="2" id="KW-1185">Reference proteome</keyword>
<comment type="caution">
    <text evidence="1">The sequence shown here is derived from an EMBL/GenBank/DDBJ whole genome shotgun (WGS) entry which is preliminary data.</text>
</comment>
<evidence type="ECO:0000313" key="1">
    <source>
        <dbReference type="EMBL" id="KAJ7204163.1"/>
    </source>
</evidence>
<dbReference type="EMBL" id="JARJCW010000048">
    <property type="protein sequence ID" value="KAJ7204163.1"/>
    <property type="molecule type" value="Genomic_DNA"/>
</dbReference>
<dbReference type="Proteomes" id="UP001219525">
    <property type="component" value="Unassembled WGS sequence"/>
</dbReference>
<dbReference type="AlphaFoldDB" id="A0AAD6V6V3"/>
<gene>
    <name evidence="1" type="ORF">GGX14DRAFT_647729</name>
</gene>
<organism evidence="1 2">
    <name type="scientific">Mycena pura</name>
    <dbReference type="NCBI Taxonomy" id="153505"/>
    <lineage>
        <taxon>Eukaryota</taxon>
        <taxon>Fungi</taxon>
        <taxon>Dikarya</taxon>
        <taxon>Basidiomycota</taxon>
        <taxon>Agaricomycotina</taxon>
        <taxon>Agaricomycetes</taxon>
        <taxon>Agaricomycetidae</taxon>
        <taxon>Agaricales</taxon>
        <taxon>Marasmiineae</taxon>
        <taxon>Mycenaceae</taxon>
        <taxon>Mycena</taxon>
    </lineage>
</organism>
<dbReference type="Gene3D" id="3.80.10.10">
    <property type="entry name" value="Ribonuclease Inhibitor"/>
    <property type="match status" value="1"/>
</dbReference>